<dbReference type="EMBL" id="JAIWYP010000002">
    <property type="protein sequence ID" value="KAH3864546.1"/>
    <property type="molecule type" value="Genomic_DNA"/>
</dbReference>
<dbReference type="Proteomes" id="UP000828390">
    <property type="component" value="Unassembled WGS sequence"/>
</dbReference>
<dbReference type="AlphaFoldDB" id="A0A9D4LV06"/>
<evidence type="ECO:0000313" key="2">
    <source>
        <dbReference type="Proteomes" id="UP000828390"/>
    </source>
</evidence>
<organism evidence="1 2">
    <name type="scientific">Dreissena polymorpha</name>
    <name type="common">Zebra mussel</name>
    <name type="synonym">Mytilus polymorpha</name>
    <dbReference type="NCBI Taxonomy" id="45954"/>
    <lineage>
        <taxon>Eukaryota</taxon>
        <taxon>Metazoa</taxon>
        <taxon>Spiralia</taxon>
        <taxon>Lophotrochozoa</taxon>
        <taxon>Mollusca</taxon>
        <taxon>Bivalvia</taxon>
        <taxon>Autobranchia</taxon>
        <taxon>Heteroconchia</taxon>
        <taxon>Euheterodonta</taxon>
        <taxon>Imparidentia</taxon>
        <taxon>Neoheterodontei</taxon>
        <taxon>Myida</taxon>
        <taxon>Dreissenoidea</taxon>
        <taxon>Dreissenidae</taxon>
        <taxon>Dreissena</taxon>
    </lineage>
</organism>
<gene>
    <name evidence="1" type="ORF">DPMN_027565</name>
</gene>
<reference evidence="1" key="1">
    <citation type="journal article" date="2019" name="bioRxiv">
        <title>The Genome of the Zebra Mussel, Dreissena polymorpha: A Resource for Invasive Species Research.</title>
        <authorList>
            <person name="McCartney M.A."/>
            <person name="Auch B."/>
            <person name="Kono T."/>
            <person name="Mallez S."/>
            <person name="Zhang Y."/>
            <person name="Obille A."/>
            <person name="Becker A."/>
            <person name="Abrahante J.E."/>
            <person name="Garbe J."/>
            <person name="Badalamenti J.P."/>
            <person name="Herman A."/>
            <person name="Mangelson H."/>
            <person name="Liachko I."/>
            <person name="Sullivan S."/>
            <person name="Sone E.D."/>
            <person name="Koren S."/>
            <person name="Silverstein K.A.T."/>
            <person name="Beckman K.B."/>
            <person name="Gohl D.M."/>
        </authorList>
    </citation>
    <scope>NUCLEOTIDE SEQUENCE</scope>
    <source>
        <strain evidence="1">Duluth1</strain>
        <tissue evidence="1">Whole animal</tissue>
    </source>
</reference>
<name>A0A9D4LV06_DREPO</name>
<sequence>MSFPRLRDYIWYRPAPVMFQGRQSQDKFLSGRSSAEGVQQAALPFWPLSSPAVVFNPETVSPVR</sequence>
<comment type="caution">
    <text evidence="1">The sequence shown here is derived from an EMBL/GenBank/DDBJ whole genome shotgun (WGS) entry which is preliminary data.</text>
</comment>
<reference evidence="1" key="2">
    <citation type="submission" date="2020-11" db="EMBL/GenBank/DDBJ databases">
        <authorList>
            <person name="McCartney M.A."/>
            <person name="Auch B."/>
            <person name="Kono T."/>
            <person name="Mallez S."/>
            <person name="Becker A."/>
            <person name="Gohl D.M."/>
            <person name="Silverstein K.A.T."/>
            <person name="Koren S."/>
            <person name="Bechman K.B."/>
            <person name="Herman A."/>
            <person name="Abrahante J.E."/>
            <person name="Garbe J."/>
        </authorList>
    </citation>
    <scope>NUCLEOTIDE SEQUENCE</scope>
    <source>
        <strain evidence="1">Duluth1</strain>
        <tissue evidence="1">Whole animal</tissue>
    </source>
</reference>
<evidence type="ECO:0000313" key="1">
    <source>
        <dbReference type="EMBL" id="KAH3864546.1"/>
    </source>
</evidence>
<proteinExistence type="predicted"/>
<accession>A0A9D4LV06</accession>
<keyword evidence="2" id="KW-1185">Reference proteome</keyword>
<protein>
    <submittedName>
        <fullName evidence="1">Uncharacterized protein</fullName>
    </submittedName>
</protein>